<accession>A0A9X9LUS8</accession>
<evidence type="ECO:0000313" key="2">
    <source>
        <dbReference type="Proteomes" id="UP000269945"/>
    </source>
</evidence>
<proteinExistence type="predicted"/>
<dbReference type="AlphaFoldDB" id="A0A9X9LUS8"/>
<gene>
    <name evidence="1" type="ORF">BN2614_LOCUS5</name>
</gene>
<keyword evidence="2" id="KW-1185">Reference proteome</keyword>
<evidence type="ECO:0000313" key="1">
    <source>
        <dbReference type="EMBL" id="VCW96815.1"/>
    </source>
</evidence>
<feature type="non-terminal residue" evidence="1">
    <location>
        <position position="109"/>
    </location>
</feature>
<name>A0A9X9LUS8_GULGU</name>
<dbReference type="EMBL" id="CYRY02019532">
    <property type="protein sequence ID" value="VCW96815.1"/>
    <property type="molecule type" value="Genomic_DNA"/>
</dbReference>
<comment type="caution">
    <text evidence="1">The sequence shown here is derived from an EMBL/GenBank/DDBJ whole genome shotgun (WGS) entry which is preliminary data.</text>
</comment>
<reference evidence="1 2" key="1">
    <citation type="submission" date="2018-10" db="EMBL/GenBank/DDBJ databases">
        <authorList>
            <person name="Ekblom R."/>
            <person name="Jareborg N."/>
        </authorList>
    </citation>
    <scope>NUCLEOTIDE SEQUENCE [LARGE SCALE GENOMIC DNA]</scope>
    <source>
        <tissue evidence="1">Muscle</tissue>
    </source>
</reference>
<protein>
    <submittedName>
        <fullName evidence="1">Uncharacterized protein</fullName>
    </submittedName>
</protein>
<sequence>LANSKTECIIRLHTAPKLGHIHKCIKRAQFLPFRDLGSDICHIGKRGKYGPILLLLQLDMSVRETEVWNVEICILSLLLYQRALRVSDLFSHRVRKVMTCPLNFPFSFW</sequence>
<feature type="non-terminal residue" evidence="1">
    <location>
        <position position="1"/>
    </location>
</feature>
<organism evidence="1 2">
    <name type="scientific">Gulo gulo</name>
    <name type="common">Wolverine</name>
    <name type="synonym">Gluton</name>
    <dbReference type="NCBI Taxonomy" id="48420"/>
    <lineage>
        <taxon>Eukaryota</taxon>
        <taxon>Metazoa</taxon>
        <taxon>Chordata</taxon>
        <taxon>Craniata</taxon>
        <taxon>Vertebrata</taxon>
        <taxon>Euteleostomi</taxon>
        <taxon>Mammalia</taxon>
        <taxon>Eutheria</taxon>
        <taxon>Laurasiatheria</taxon>
        <taxon>Carnivora</taxon>
        <taxon>Caniformia</taxon>
        <taxon>Musteloidea</taxon>
        <taxon>Mustelidae</taxon>
        <taxon>Guloninae</taxon>
        <taxon>Gulo</taxon>
    </lineage>
</organism>
<dbReference type="Proteomes" id="UP000269945">
    <property type="component" value="Unassembled WGS sequence"/>
</dbReference>